<organism evidence="1 2">
    <name type="scientific">Brassica napus</name>
    <name type="common">Rape</name>
    <dbReference type="NCBI Taxonomy" id="3708"/>
    <lineage>
        <taxon>Eukaryota</taxon>
        <taxon>Viridiplantae</taxon>
        <taxon>Streptophyta</taxon>
        <taxon>Embryophyta</taxon>
        <taxon>Tracheophyta</taxon>
        <taxon>Spermatophyta</taxon>
        <taxon>Magnoliopsida</taxon>
        <taxon>eudicotyledons</taxon>
        <taxon>Gunneridae</taxon>
        <taxon>Pentapetalae</taxon>
        <taxon>rosids</taxon>
        <taxon>malvids</taxon>
        <taxon>Brassicales</taxon>
        <taxon>Brassicaceae</taxon>
        <taxon>Brassiceae</taxon>
        <taxon>Brassica</taxon>
    </lineage>
</organism>
<accession>A0ABQ8DG02</accession>
<comment type="caution">
    <text evidence="1">The sequence shown here is derived from an EMBL/GenBank/DDBJ whole genome shotgun (WGS) entry which is preliminary data.</text>
</comment>
<reference evidence="1 2" key="1">
    <citation type="submission" date="2021-05" db="EMBL/GenBank/DDBJ databases">
        <title>Genome Assembly of Synthetic Allotetraploid Brassica napus Reveals Homoeologous Exchanges between Subgenomes.</title>
        <authorList>
            <person name="Davis J.T."/>
        </authorList>
    </citation>
    <scope>NUCLEOTIDE SEQUENCE [LARGE SCALE GENOMIC DNA]</scope>
    <source>
        <strain evidence="2">cv. Da-Ae</strain>
        <tissue evidence="1">Seedling</tissue>
    </source>
</reference>
<dbReference type="EMBL" id="JAGKQM010000004">
    <property type="protein sequence ID" value="KAH0928319.1"/>
    <property type="molecule type" value="Genomic_DNA"/>
</dbReference>
<name>A0ABQ8DG02_BRANA</name>
<evidence type="ECO:0000313" key="2">
    <source>
        <dbReference type="Proteomes" id="UP000824890"/>
    </source>
</evidence>
<dbReference type="Proteomes" id="UP000824890">
    <property type="component" value="Unassembled WGS sequence"/>
</dbReference>
<proteinExistence type="predicted"/>
<protein>
    <submittedName>
        <fullName evidence="1">Uncharacterized protein</fullName>
    </submittedName>
</protein>
<sequence>MWMWTRAWHWRKQRASRKFQRLRYIKRERK</sequence>
<gene>
    <name evidence="1" type="ORF">HID58_014046</name>
</gene>
<keyword evidence="2" id="KW-1185">Reference proteome</keyword>
<evidence type="ECO:0000313" key="1">
    <source>
        <dbReference type="EMBL" id="KAH0928319.1"/>
    </source>
</evidence>